<dbReference type="InterPro" id="IPR050647">
    <property type="entry name" value="Plant_LRR-RLKs"/>
</dbReference>
<keyword evidence="8" id="KW-0547">Nucleotide-binding</keyword>
<keyword evidence="5" id="KW-1133">Transmembrane helix</keyword>
<evidence type="ECO:0000313" key="10">
    <source>
        <dbReference type="EMBL" id="CAI9763279.1"/>
    </source>
</evidence>
<keyword evidence="7" id="KW-0325">Glycoprotein</keyword>
<evidence type="ECO:0000256" key="7">
    <source>
        <dbReference type="ARBA" id="ARBA00023180"/>
    </source>
</evidence>
<dbReference type="PROSITE" id="PS50011">
    <property type="entry name" value="PROTEIN_KINASE_DOM"/>
    <property type="match status" value="1"/>
</dbReference>
<evidence type="ECO:0000256" key="3">
    <source>
        <dbReference type="ARBA" id="ARBA00022692"/>
    </source>
</evidence>
<evidence type="ECO:0000256" key="4">
    <source>
        <dbReference type="ARBA" id="ARBA00022737"/>
    </source>
</evidence>
<dbReference type="InterPro" id="IPR001611">
    <property type="entry name" value="Leu-rich_rpt"/>
</dbReference>
<dbReference type="SUPFAM" id="SSF52058">
    <property type="entry name" value="L domain-like"/>
    <property type="match status" value="1"/>
</dbReference>
<dbReference type="Pfam" id="PF00560">
    <property type="entry name" value="LRR_1"/>
    <property type="match status" value="5"/>
</dbReference>
<feature type="domain" description="Protein kinase" evidence="9">
    <location>
        <begin position="362"/>
        <end position="466"/>
    </location>
</feature>
<dbReference type="PROSITE" id="PS00107">
    <property type="entry name" value="PROTEIN_KINASE_ATP"/>
    <property type="match status" value="1"/>
</dbReference>
<keyword evidence="3" id="KW-0812">Transmembrane</keyword>
<dbReference type="Proteomes" id="UP000834106">
    <property type="component" value="Chromosome 6"/>
</dbReference>
<evidence type="ECO:0000313" key="11">
    <source>
        <dbReference type="Proteomes" id="UP000834106"/>
    </source>
</evidence>
<organism evidence="10 11">
    <name type="scientific">Fraxinus pennsylvanica</name>
    <dbReference type="NCBI Taxonomy" id="56036"/>
    <lineage>
        <taxon>Eukaryota</taxon>
        <taxon>Viridiplantae</taxon>
        <taxon>Streptophyta</taxon>
        <taxon>Embryophyta</taxon>
        <taxon>Tracheophyta</taxon>
        <taxon>Spermatophyta</taxon>
        <taxon>Magnoliopsida</taxon>
        <taxon>eudicotyledons</taxon>
        <taxon>Gunneridae</taxon>
        <taxon>Pentapetalae</taxon>
        <taxon>asterids</taxon>
        <taxon>lamiids</taxon>
        <taxon>Lamiales</taxon>
        <taxon>Oleaceae</taxon>
        <taxon>Oleeae</taxon>
        <taxon>Fraxinus</taxon>
    </lineage>
</organism>
<comment type="subcellular location">
    <subcellularLocation>
        <location evidence="1">Membrane</location>
    </subcellularLocation>
</comment>
<dbReference type="InterPro" id="IPR011009">
    <property type="entry name" value="Kinase-like_dom_sf"/>
</dbReference>
<dbReference type="PANTHER" id="PTHR48056:SF63">
    <property type="entry name" value="PROTEIN KINASE DOMAIN-CONTAINING PROTEIN"/>
    <property type="match status" value="1"/>
</dbReference>
<keyword evidence="11" id="KW-1185">Reference proteome</keyword>
<feature type="binding site" evidence="8">
    <location>
        <position position="390"/>
    </location>
    <ligand>
        <name>ATP</name>
        <dbReference type="ChEBI" id="CHEBI:30616"/>
    </ligand>
</feature>
<evidence type="ECO:0000256" key="8">
    <source>
        <dbReference type="PROSITE-ProRule" id="PRU10141"/>
    </source>
</evidence>
<evidence type="ECO:0000259" key="9">
    <source>
        <dbReference type="PROSITE" id="PS50011"/>
    </source>
</evidence>
<dbReference type="GO" id="GO:0005524">
    <property type="term" value="F:ATP binding"/>
    <property type="evidence" value="ECO:0007669"/>
    <property type="project" value="UniProtKB-UniRule"/>
</dbReference>
<protein>
    <recommendedName>
        <fullName evidence="9">Protein kinase domain-containing protein</fullName>
    </recommendedName>
</protein>
<evidence type="ECO:0000256" key="1">
    <source>
        <dbReference type="ARBA" id="ARBA00004370"/>
    </source>
</evidence>
<proteinExistence type="predicted"/>
<reference evidence="10" key="1">
    <citation type="submission" date="2023-05" db="EMBL/GenBank/DDBJ databases">
        <authorList>
            <person name="Huff M."/>
        </authorList>
    </citation>
    <scope>NUCLEOTIDE SEQUENCE</scope>
</reference>
<dbReference type="GO" id="GO:0016020">
    <property type="term" value="C:membrane"/>
    <property type="evidence" value="ECO:0007669"/>
    <property type="project" value="UniProtKB-SubCell"/>
</dbReference>
<keyword evidence="8" id="KW-0067">ATP-binding</keyword>
<dbReference type="GO" id="GO:0004672">
    <property type="term" value="F:protein kinase activity"/>
    <property type="evidence" value="ECO:0007669"/>
    <property type="project" value="InterPro"/>
</dbReference>
<dbReference type="Gene3D" id="3.80.10.10">
    <property type="entry name" value="Ribonuclease Inhibitor"/>
    <property type="match status" value="1"/>
</dbReference>
<keyword evidence="6" id="KW-0472">Membrane</keyword>
<gene>
    <name evidence="10" type="ORF">FPE_LOCUS10709</name>
</gene>
<evidence type="ECO:0000256" key="2">
    <source>
        <dbReference type="ARBA" id="ARBA00022614"/>
    </source>
</evidence>
<sequence length="466" mass="49927">MFDVGGNFLSGSIPKFSYNACTNIPSMNGDFLEPHDPSSEYISYFAYRTQVDAPLPFFGDDASFAVLHNFGSNNLTGTVNWMPIAPERLGKQTVYAFLAGGNKLGGLFPGIFFGMCDQMRGMMVNVSNNLLSGQVPADIGTRCQSLKLLDASSNQITGTLPPSIGNLVSLVGLNLSWNPLKGPIPSSIGQIKDLECLSFAGNNLTGSIPTSLGQLYSLKLLDLSSNSLSGEIPGDLVNLKNLSVLLLNDNKLHGQIPSGLANVTMFSTINVSFNNLSGQLPLNDNLMKCSSLLGNPFLLSCYASSLSSSADQQQARIGDSQTYASSPSTITRTSTNGSFNSIEIASITSAAAILSVLLARSFNANNCIGNGGFGATYKAEIAPGVLVAIKRLSIGRFQGVQQFDLEIRTLGRLHHPNLERSIRAVDWRVLHKISLDIARALAYLHDQCVPRIARSSILYDVLYLIG</sequence>
<evidence type="ECO:0000256" key="6">
    <source>
        <dbReference type="ARBA" id="ARBA00023136"/>
    </source>
</evidence>
<evidence type="ECO:0000256" key="5">
    <source>
        <dbReference type="ARBA" id="ARBA00022989"/>
    </source>
</evidence>
<name>A0AAD1Z5Q1_9LAMI</name>
<dbReference type="InterPro" id="IPR017441">
    <property type="entry name" value="Protein_kinase_ATP_BS"/>
</dbReference>
<keyword evidence="4" id="KW-0677">Repeat</keyword>
<dbReference type="Gene3D" id="3.30.200.20">
    <property type="entry name" value="Phosphorylase Kinase, domain 1"/>
    <property type="match status" value="1"/>
</dbReference>
<dbReference type="InterPro" id="IPR000719">
    <property type="entry name" value="Prot_kinase_dom"/>
</dbReference>
<dbReference type="PANTHER" id="PTHR48056">
    <property type="entry name" value="LRR RECEPTOR-LIKE SERINE/THREONINE-PROTEIN KINASE-RELATED"/>
    <property type="match status" value="1"/>
</dbReference>
<dbReference type="FunFam" id="3.80.10.10:FF:000369">
    <property type="entry name" value="LRR receptor-like serine/threonine-protein kinase RPK2"/>
    <property type="match status" value="1"/>
</dbReference>
<keyword evidence="2" id="KW-0433">Leucine-rich repeat</keyword>
<dbReference type="EMBL" id="OU503041">
    <property type="protein sequence ID" value="CAI9763279.1"/>
    <property type="molecule type" value="Genomic_DNA"/>
</dbReference>
<dbReference type="InterPro" id="IPR032675">
    <property type="entry name" value="LRR_dom_sf"/>
</dbReference>
<accession>A0AAD1Z5Q1</accession>
<dbReference type="SUPFAM" id="SSF56112">
    <property type="entry name" value="Protein kinase-like (PK-like)"/>
    <property type="match status" value="1"/>
</dbReference>
<dbReference type="AlphaFoldDB" id="A0AAD1Z5Q1"/>